<protein>
    <recommendedName>
        <fullName evidence="3">Lipase</fullName>
    </recommendedName>
</protein>
<dbReference type="OrthoDB" id="9798122at2"/>
<dbReference type="KEGG" id="madi:A7U43_23145"/>
<evidence type="ECO:0000313" key="1">
    <source>
        <dbReference type="EMBL" id="ANE81787.1"/>
    </source>
</evidence>
<name>A0A172URH8_9MYCO</name>
<evidence type="ECO:0000313" key="2">
    <source>
        <dbReference type="Proteomes" id="UP000077143"/>
    </source>
</evidence>
<evidence type="ECO:0008006" key="3">
    <source>
        <dbReference type="Google" id="ProtNLM"/>
    </source>
</evidence>
<dbReference type="InterPro" id="IPR029058">
    <property type="entry name" value="AB_hydrolase_fold"/>
</dbReference>
<dbReference type="PANTHER" id="PTHR34853:SF1">
    <property type="entry name" value="LIPASE 5"/>
    <property type="match status" value="1"/>
</dbReference>
<organism evidence="1 2">
    <name type="scientific">Mycobacterium adipatum</name>
    <dbReference type="NCBI Taxonomy" id="1682113"/>
    <lineage>
        <taxon>Bacteria</taxon>
        <taxon>Bacillati</taxon>
        <taxon>Actinomycetota</taxon>
        <taxon>Actinomycetes</taxon>
        <taxon>Mycobacteriales</taxon>
        <taxon>Mycobacteriaceae</taxon>
        <taxon>Mycobacterium</taxon>
    </lineage>
</organism>
<keyword evidence="2" id="KW-1185">Reference proteome</keyword>
<dbReference type="STRING" id="1682113.A7U43_23145"/>
<dbReference type="RefSeq" id="WP_067999753.1">
    <property type="nucleotide sequence ID" value="NZ_CP015596.1"/>
</dbReference>
<dbReference type="InterPro" id="IPR005152">
    <property type="entry name" value="Lipase_secreted"/>
</dbReference>
<dbReference type="Pfam" id="PF03583">
    <property type="entry name" value="LIP"/>
    <property type="match status" value="1"/>
</dbReference>
<sequence length="417" mass="42902">MRRYLLPAGIVLSVLILIAAVVLVVSPSARQTVGLSGEPPAAVSPQPIEGADLSGSGPGSLVSAMTMPEFSRSPQGSGLNSARVVYRSTNGDSGEPTVVSGAVFTPGGAAPAGGWPVVAFGHGTLGIDEPCGPSLSATLLGLTDWVVKLTELGFAVAMADFQGLGSPGIHPYLDSKTAGLNMIDSVRALRHTFPGISDSWAALGGSQGGGAVWAAGEQAGTYSPELLPRGVLALAPVADVAGLVDKSVEGTLTKEQVAALVLVVESLARLHPEINRDDYRHGTAAENWDVLIACSGDAVHTREGVIDRLVSGDLSPVTPEAADRLRGYLSRWALPQQRPAAPMSVVYGGEDEYIDPRWTTDALARACALGGTVVWDFQPDKGHGDLEVANQLGWLAERLQGLPVAPATGDAAANACG</sequence>
<proteinExistence type="predicted"/>
<dbReference type="Gene3D" id="3.40.50.1820">
    <property type="entry name" value="alpha/beta hydrolase"/>
    <property type="match status" value="2"/>
</dbReference>
<dbReference type="AlphaFoldDB" id="A0A172URH8"/>
<dbReference type="PIRSF" id="PIRSF029171">
    <property type="entry name" value="Esterase_LipA"/>
    <property type="match status" value="1"/>
</dbReference>
<dbReference type="GO" id="GO:0016042">
    <property type="term" value="P:lipid catabolic process"/>
    <property type="evidence" value="ECO:0007669"/>
    <property type="project" value="InterPro"/>
</dbReference>
<accession>A0A172URH8</accession>
<dbReference type="GO" id="GO:0004806">
    <property type="term" value="F:triacylglycerol lipase activity"/>
    <property type="evidence" value="ECO:0007669"/>
    <property type="project" value="InterPro"/>
</dbReference>
<reference evidence="1 2" key="1">
    <citation type="submission" date="2016-05" db="EMBL/GenBank/DDBJ databases">
        <title>Complete genome sequence of a phthalic acid esters degrading Mycobacterium sp. YC-RL4.</title>
        <authorList>
            <person name="Ren L."/>
            <person name="Fan S."/>
            <person name="Ruth N."/>
            <person name="Jia Y."/>
            <person name="Wang J."/>
            <person name="Qiao C."/>
        </authorList>
    </citation>
    <scope>NUCLEOTIDE SEQUENCE [LARGE SCALE GENOMIC DNA]</scope>
    <source>
        <strain evidence="1 2">YC-RL4</strain>
    </source>
</reference>
<dbReference type="EMBL" id="CP015596">
    <property type="protein sequence ID" value="ANE81787.1"/>
    <property type="molecule type" value="Genomic_DNA"/>
</dbReference>
<gene>
    <name evidence="1" type="ORF">A7U43_23145</name>
</gene>
<dbReference type="Proteomes" id="UP000077143">
    <property type="component" value="Chromosome"/>
</dbReference>
<dbReference type="SUPFAM" id="SSF53474">
    <property type="entry name" value="alpha/beta-Hydrolases"/>
    <property type="match status" value="1"/>
</dbReference>
<dbReference type="PANTHER" id="PTHR34853">
    <property type="match status" value="1"/>
</dbReference>